<dbReference type="InterPro" id="IPR054418">
    <property type="entry name" value="MQNX/HUTI_composite_N"/>
</dbReference>
<reference evidence="5 6" key="1">
    <citation type="submission" date="2021-01" db="EMBL/GenBank/DDBJ databases">
        <title>Whole genome shotgun sequence of Planobispora longispora NBRC 13918.</title>
        <authorList>
            <person name="Komaki H."/>
            <person name="Tamura T."/>
        </authorList>
    </citation>
    <scope>NUCLEOTIDE SEQUENCE [LARGE SCALE GENOMIC DNA]</scope>
    <source>
        <strain evidence="5 6">NBRC 13918</strain>
    </source>
</reference>
<proteinExistence type="predicted"/>
<accession>A0A8J3RQK4</accession>
<dbReference type="RefSeq" id="WP_203891117.1">
    <property type="nucleotide sequence ID" value="NZ_BOOH01000021.1"/>
</dbReference>
<dbReference type="GO" id="GO:0016810">
    <property type="term" value="F:hydrolase activity, acting on carbon-nitrogen (but not peptide) bonds"/>
    <property type="evidence" value="ECO:0007669"/>
    <property type="project" value="InterPro"/>
</dbReference>
<dbReference type="SUPFAM" id="SSF51556">
    <property type="entry name" value="Metallo-dependent hydrolases"/>
    <property type="match status" value="1"/>
</dbReference>
<dbReference type="Gene3D" id="3.20.20.140">
    <property type="entry name" value="Metal-dependent hydrolases"/>
    <property type="match status" value="1"/>
</dbReference>
<feature type="domain" description="Aminodeoxyfutalosine deaminase/Imidazolonepropionase-like composite" evidence="4">
    <location>
        <begin position="36"/>
        <end position="60"/>
    </location>
</feature>
<evidence type="ECO:0000259" key="4">
    <source>
        <dbReference type="Pfam" id="PF22039"/>
    </source>
</evidence>
<sequence length="356" mass="36809">MPTRAGQFLGTRAPSTTVVHSAPIVLPVSGPPVPYGAIAVRQDRVIAVGPREEIEAAYPGSDPVRWPGMIVPGFVDAHVRLGRDFAPAHPHGVTAVAGVAADLEDAAVVGETGLDGVTYLETRCASEERWEGGERDRLITAIREVNHPGIIGIAAHSPDPVVMEDLAILSRTFGLRLLVELGRRTAGFLDEVGALGDGVHVVLSGPLDEADRKLLRIRGTVAAVTSPFAAEGMLDGENPVALGTRTGDDPLALARLLRQALPRDPGLDHLLVEALTLGGAGAVGLAEGPGRLGCLEPGGRADFAVFAVEATPATACTALLQEGPGRCLATFTAGRPSRHRTAPYELPGPADTAAAG</sequence>
<keyword evidence="6" id="KW-1185">Reference proteome</keyword>
<comment type="caution">
    <text evidence="5">The sequence shown here is derived from an EMBL/GenBank/DDBJ whole genome shotgun (WGS) entry which is preliminary data.</text>
</comment>
<dbReference type="Pfam" id="PF22039">
    <property type="entry name" value="HUTI_composite_bact"/>
    <property type="match status" value="1"/>
</dbReference>
<evidence type="ECO:0000313" key="5">
    <source>
        <dbReference type="EMBL" id="GIH76513.1"/>
    </source>
</evidence>
<organism evidence="5 6">
    <name type="scientific">Planobispora longispora</name>
    <dbReference type="NCBI Taxonomy" id="28887"/>
    <lineage>
        <taxon>Bacteria</taxon>
        <taxon>Bacillati</taxon>
        <taxon>Actinomycetota</taxon>
        <taxon>Actinomycetes</taxon>
        <taxon>Streptosporangiales</taxon>
        <taxon>Streptosporangiaceae</taxon>
        <taxon>Planobispora</taxon>
    </lineage>
</organism>
<gene>
    <name evidence="5" type="ORF">Plo01_29420</name>
</gene>
<dbReference type="Proteomes" id="UP000616724">
    <property type="component" value="Unassembled WGS sequence"/>
</dbReference>
<name>A0A8J3RQK4_9ACTN</name>
<dbReference type="SUPFAM" id="SSF51338">
    <property type="entry name" value="Composite domain of metallo-dependent hydrolases"/>
    <property type="match status" value="1"/>
</dbReference>
<dbReference type="Gene3D" id="2.30.40.10">
    <property type="entry name" value="Urease, subunit C, domain 1"/>
    <property type="match status" value="2"/>
</dbReference>
<keyword evidence="3" id="KW-0862">Zinc</keyword>
<keyword evidence="2" id="KW-0378">Hydrolase</keyword>
<protein>
    <recommendedName>
        <fullName evidence="4">Aminodeoxyfutalosine deaminase/Imidazolonepropionase-like composite domain-containing protein</fullName>
    </recommendedName>
</protein>
<keyword evidence="1" id="KW-0479">Metal-binding</keyword>
<dbReference type="InterPro" id="IPR011059">
    <property type="entry name" value="Metal-dep_hydrolase_composite"/>
</dbReference>
<dbReference type="GO" id="GO:0046872">
    <property type="term" value="F:metal ion binding"/>
    <property type="evidence" value="ECO:0007669"/>
    <property type="project" value="UniProtKB-KW"/>
</dbReference>
<evidence type="ECO:0000256" key="3">
    <source>
        <dbReference type="ARBA" id="ARBA00022833"/>
    </source>
</evidence>
<evidence type="ECO:0000256" key="2">
    <source>
        <dbReference type="ARBA" id="ARBA00022801"/>
    </source>
</evidence>
<dbReference type="InterPro" id="IPR032466">
    <property type="entry name" value="Metal_Hydrolase"/>
</dbReference>
<dbReference type="AlphaFoldDB" id="A0A8J3RQK4"/>
<evidence type="ECO:0000256" key="1">
    <source>
        <dbReference type="ARBA" id="ARBA00022723"/>
    </source>
</evidence>
<evidence type="ECO:0000313" key="6">
    <source>
        <dbReference type="Proteomes" id="UP000616724"/>
    </source>
</evidence>
<dbReference type="EMBL" id="BOOH01000021">
    <property type="protein sequence ID" value="GIH76513.1"/>
    <property type="molecule type" value="Genomic_DNA"/>
</dbReference>